<organism evidence="5 6">
    <name type="scientific">Microbulbifer celer</name>
    <dbReference type="NCBI Taxonomy" id="435905"/>
    <lineage>
        <taxon>Bacteria</taxon>
        <taxon>Pseudomonadati</taxon>
        <taxon>Pseudomonadota</taxon>
        <taxon>Gammaproteobacteria</taxon>
        <taxon>Cellvibrionales</taxon>
        <taxon>Microbulbiferaceae</taxon>
        <taxon>Microbulbifer</taxon>
    </lineage>
</organism>
<dbReference type="EMBL" id="JBHTLR010000011">
    <property type="protein sequence ID" value="MFD1217232.1"/>
    <property type="molecule type" value="Genomic_DNA"/>
</dbReference>
<keyword evidence="1" id="KW-0346">Stress response</keyword>
<dbReference type="Proteomes" id="UP001597264">
    <property type="component" value="Unassembled WGS sequence"/>
</dbReference>
<evidence type="ECO:0000256" key="1">
    <source>
        <dbReference type="ARBA" id="ARBA00023016"/>
    </source>
</evidence>
<protein>
    <submittedName>
        <fullName evidence="5">Type 1 glutamine amidotransferase domain-containing protein</fullName>
    </submittedName>
</protein>
<gene>
    <name evidence="5" type="ORF">ACFQ2X_11535</name>
</gene>
<comment type="similarity">
    <text evidence="3">Belongs to the peptidase C56 family. HSP31-like subfamily.</text>
</comment>
<sequence>MTKKLLINSLLSLAAVLLVLTGIGFWLASLVPAAPDHDTLALTKPEDLTYLQQKPDAHRGKILMVVSSTQQMGNTGRKTGYELTELARPYYVFTTNGFEVDIASPEGGEPRAVIDRDDMGPFDYSFLNDSVAQQKTINSLPVDAVDPDDYHAVFFVGGKAAMFDFPGNNAIQELVASIYDAGGFIGAVCHGPAALAGVTLKNGQPLLHRRQVSAFTNEEELFLIPDADSVFPFLLEDALRQDGAVFKAGPAYLEQISVDGRLLTGQNPWSTWQLTEAMIGAMGYQPVPRTITPAENTVALLLTYERQGMHEARNRLQQLDGNRLDRRLLAMHGVVAAMKGELLKTLDIIRLLARAKAASNKIREGS</sequence>
<dbReference type="InterPro" id="IPR029062">
    <property type="entry name" value="Class_I_gatase-like"/>
</dbReference>
<evidence type="ECO:0000313" key="6">
    <source>
        <dbReference type="Proteomes" id="UP001597264"/>
    </source>
</evidence>
<feature type="domain" description="DJ-1/PfpI" evidence="4">
    <location>
        <begin position="80"/>
        <end position="200"/>
    </location>
</feature>
<dbReference type="SUPFAM" id="SSF52317">
    <property type="entry name" value="Class I glutamine amidotransferase-like"/>
    <property type="match status" value="1"/>
</dbReference>
<evidence type="ECO:0000313" key="5">
    <source>
        <dbReference type="EMBL" id="MFD1217232.1"/>
    </source>
</evidence>
<reference evidence="6" key="1">
    <citation type="journal article" date="2019" name="Int. J. Syst. Evol. Microbiol.">
        <title>The Global Catalogue of Microorganisms (GCM) 10K type strain sequencing project: providing services to taxonomists for standard genome sequencing and annotation.</title>
        <authorList>
            <consortium name="The Broad Institute Genomics Platform"/>
            <consortium name="The Broad Institute Genome Sequencing Center for Infectious Disease"/>
            <person name="Wu L."/>
            <person name="Ma J."/>
        </authorList>
    </citation>
    <scope>NUCLEOTIDE SEQUENCE [LARGE SCALE GENOMIC DNA]</scope>
    <source>
        <strain evidence="6">CCUG 54356</strain>
    </source>
</reference>
<keyword evidence="5" id="KW-0315">Glutamine amidotransferase</keyword>
<comment type="caution">
    <text evidence="5">The sequence shown here is derived from an EMBL/GenBank/DDBJ whole genome shotgun (WGS) entry which is preliminary data.</text>
</comment>
<dbReference type="PANTHER" id="PTHR48094">
    <property type="entry name" value="PROTEIN/NUCLEIC ACID DEGLYCASE DJ-1-RELATED"/>
    <property type="match status" value="1"/>
</dbReference>
<evidence type="ECO:0000256" key="2">
    <source>
        <dbReference type="ARBA" id="ARBA00023239"/>
    </source>
</evidence>
<name>A0ABW3U9Y4_9GAMM</name>
<proteinExistence type="inferred from homology"/>
<evidence type="ECO:0000259" key="4">
    <source>
        <dbReference type="Pfam" id="PF01965"/>
    </source>
</evidence>
<dbReference type="PANTHER" id="PTHR48094:SF11">
    <property type="entry name" value="GLUTATHIONE-INDEPENDENT GLYOXALASE HSP31-RELATED"/>
    <property type="match status" value="1"/>
</dbReference>
<keyword evidence="6" id="KW-1185">Reference proteome</keyword>
<evidence type="ECO:0000256" key="3">
    <source>
        <dbReference type="ARBA" id="ARBA00038493"/>
    </source>
</evidence>
<dbReference type="RefSeq" id="WP_230437325.1">
    <property type="nucleotide sequence ID" value="NZ_CP087715.1"/>
</dbReference>
<dbReference type="InterPro" id="IPR050325">
    <property type="entry name" value="Prot/Nucl_acid_deglycase"/>
</dbReference>
<dbReference type="InterPro" id="IPR002818">
    <property type="entry name" value="DJ-1/PfpI"/>
</dbReference>
<accession>A0ABW3U9Y4</accession>
<dbReference type="Pfam" id="PF01965">
    <property type="entry name" value="DJ-1_PfpI"/>
    <property type="match status" value="1"/>
</dbReference>
<dbReference type="CDD" id="cd03141">
    <property type="entry name" value="GATase1_Hsp31_like"/>
    <property type="match status" value="1"/>
</dbReference>
<keyword evidence="2" id="KW-0456">Lyase</keyword>
<dbReference type="Gene3D" id="3.40.50.880">
    <property type="match status" value="1"/>
</dbReference>